<dbReference type="RefSeq" id="WP_091937912.1">
    <property type="nucleotide sequence ID" value="NZ_FNCY01000009.1"/>
</dbReference>
<name>A0A1G8FQD1_9RHOO</name>
<protein>
    <submittedName>
        <fullName evidence="2">Mannose-6-phosphate isomerase, cupin superfamily</fullName>
    </submittedName>
</protein>
<organism evidence="2 3">
    <name type="scientific">Propionivibrio dicarboxylicus</name>
    <dbReference type="NCBI Taxonomy" id="83767"/>
    <lineage>
        <taxon>Bacteria</taxon>
        <taxon>Pseudomonadati</taxon>
        <taxon>Pseudomonadota</taxon>
        <taxon>Betaproteobacteria</taxon>
        <taxon>Rhodocyclales</taxon>
        <taxon>Rhodocyclaceae</taxon>
        <taxon>Propionivibrio</taxon>
    </lineage>
</organism>
<dbReference type="PANTHER" id="PTHR36114">
    <property type="entry name" value="16.7 KDA PROTEIN IN WHIE LOCUS"/>
    <property type="match status" value="1"/>
</dbReference>
<dbReference type="SUPFAM" id="SSF51182">
    <property type="entry name" value="RmlC-like cupins"/>
    <property type="match status" value="1"/>
</dbReference>
<dbReference type="EMBL" id="FNCY01000009">
    <property type="protein sequence ID" value="SDH84146.1"/>
    <property type="molecule type" value="Genomic_DNA"/>
</dbReference>
<dbReference type="Gene3D" id="2.60.120.10">
    <property type="entry name" value="Jelly Rolls"/>
    <property type="match status" value="1"/>
</dbReference>
<dbReference type="OrthoDB" id="9180677at2"/>
<evidence type="ECO:0000313" key="2">
    <source>
        <dbReference type="EMBL" id="SDH84146.1"/>
    </source>
</evidence>
<evidence type="ECO:0000313" key="3">
    <source>
        <dbReference type="Proteomes" id="UP000198607"/>
    </source>
</evidence>
<reference evidence="2 3" key="1">
    <citation type="submission" date="2016-10" db="EMBL/GenBank/DDBJ databases">
        <authorList>
            <person name="de Groot N.N."/>
        </authorList>
    </citation>
    <scope>NUCLEOTIDE SEQUENCE [LARGE SCALE GENOMIC DNA]</scope>
    <source>
        <strain evidence="2 3">DSM 5885</strain>
    </source>
</reference>
<feature type="domain" description="Cupin type-2" evidence="1">
    <location>
        <begin position="40"/>
        <end position="104"/>
    </location>
</feature>
<dbReference type="PANTHER" id="PTHR36114:SF4">
    <property type="entry name" value="CUPIN 2 CONSERVED BARREL DOMAIN-CONTAINING PROTEIN"/>
    <property type="match status" value="1"/>
</dbReference>
<evidence type="ECO:0000259" key="1">
    <source>
        <dbReference type="Pfam" id="PF07883"/>
    </source>
</evidence>
<dbReference type="STRING" id="83767.SAMN05660652_02388"/>
<dbReference type="InterPro" id="IPR014710">
    <property type="entry name" value="RmlC-like_jellyroll"/>
</dbReference>
<accession>A0A1G8FQD1</accession>
<keyword evidence="3" id="KW-1185">Reference proteome</keyword>
<dbReference type="CDD" id="cd02214">
    <property type="entry name" value="cupin_MJ1618"/>
    <property type="match status" value="1"/>
</dbReference>
<dbReference type="AlphaFoldDB" id="A0A1G8FQD1"/>
<dbReference type="InterPro" id="IPR011051">
    <property type="entry name" value="RmlC_Cupin_sf"/>
</dbReference>
<keyword evidence="2" id="KW-0413">Isomerase</keyword>
<sequence>MLTRYEDIPAYKTLDGSEIRELMHPAVHGNVRQSLAEALVGPGATTLRHYHRCSEELYHVTAGEGWMTLGETRFAIAPGDTVLIPPGTTHCVEAAASGPLRLLCCCSPAYRHEDTVLL</sequence>
<dbReference type="InterPro" id="IPR013096">
    <property type="entry name" value="Cupin_2"/>
</dbReference>
<dbReference type="Proteomes" id="UP000198607">
    <property type="component" value="Unassembled WGS sequence"/>
</dbReference>
<dbReference type="Pfam" id="PF07883">
    <property type="entry name" value="Cupin_2"/>
    <property type="match status" value="1"/>
</dbReference>
<dbReference type="GO" id="GO:0016853">
    <property type="term" value="F:isomerase activity"/>
    <property type="evidence" value="ECO:0007669"/>
    <property type="project" value="UniProtKB-KW"/>
</dbReference>
<dbReference type="InterPro" id="IPR052044">
    <property type="entry name" value="PKS_Associated_Protein"/>
</dbReference>
<gene>
    <name evidence="2" type="ORF">SAMN05660652_02388</name>
</gene>
<proteinExistence type="predicted"/>